<dbReference type="Proteomes" id="UP000008815">
    <property type="component" value="Chromosome 3"/>
</dbReference>
<proteinExistence type="predicted"/>
<dbReference type="STRING" id="395019.BMULJ_05819"/>
<dbReference type="EMBL" id="AP009387">
    <property type="protein sequence ID" value="BAG47628.1"/>
    <property type="molecule type" value="Genomic_DNA"/>
</dbReference>
<organism evidence="1 2">
    <name type="scientific">Burkholderia multivorans (strain ATCC 17616 / 249)</name>
    <dbReference type="NCBI Taxonomy" id="395019"/>
    <lineage>
        <taxon>Bacteria</taxon>
        <taxon>Pseudomonadati</taxon>
        <taxon>Pseudomonadota</taxon>
        <taxon>Betaproteobacteria</taxon>
        <taxon>Burkholderiales</taxon>
        <taxon>Burkholderiaceae</taxon>
        <taxon>Burkholderia</taxon>
        <taxon>Burkholderia cepacia complex</taxon>
    </lineage>
</organism>
<protein>
    <submittedName>
        <fullName evidence="1">Uncharacterized protein</fullName>
    </submittedName>
</protein>
<sequence>MQEQMMFDTMRRELSELMQRVKRATEWDTTIACGKVHLDEVSPEALAKHRADTQRIAELMAKYGL</sequence>
<keyword evidence="2" id="KW-1185">Reference proteome</keyword>
<dbReference type="AlphaFoldDB" id="A0A0H3KYY0"/>
<evidence type="ECO:0000313" key="2">
    <source>
        <dbReference type="Proteomes" id="UP000008815"/>
    </source>
</evidence>
<name>A0A0H3KYY0_BURM1</name>
<evidence type="ECO:0000313" key="1">
    <source>
        <dbReference type="EMBL" id="BAG47628.1"/>
    </source>
</evidence>
<accession>A0A0H3KYY0</accession>
<dbReference type="KEGG" id="bmj:BMULJ_05819"/>
<reference evidence="1 2" key="1">
    <citation type="submission" date="2007-04" db="EMBL/GenBank/DDBJ databases">
        <title>Complete genome sequence of Burkholderia multivorans ATCC 17616.</title>
        <authorList>
            <person name="Ohtsubo Y."/>
            <person name="Yamashita A."/>
            <person name="Kurokawa K."/>
            <person name="Takami H."/>
            <person name="Yuhara S."/>
            <person name="Nishiyama E."/>
            <person name="Endo R."/>
            <person name="Miyazaki R."/>
            <person name="Ono A."/>
            <person name="Yano K."/>
            <person name="Ito M."/>
            <person name="Sota M."/>
            <person name="Yuji N."/>
            <person name="Hattori M."/>
            <person name="Tsuda M."/>
        </authorList>
    </citation>
    <scope>NUCLEOTIDE SEQUENCE [LARGE SCALE GENOMIC DNA]</scope>
    <source>
        <strain evidence="2">ATCC 17616 / 249</strain>
    </source>
</reference>
<dbReference type="HOGENOM" id="CLU_194345_0_0_4"/>
<gene>
    <name evidence="1" type="ordered locus">BMULJ_05819</name>
</gene>